<reference evidence="3" key="2">
    <citation type="submission" date="2020-09" db="EMBL/GenBank/DDBJ databases">
        <authorList>
            <person name="Sun Q."/>
            <person name="Kim S."/>
        </authorList>
    </citation>
    <scope>NUCLEOTIDE SEQUENCE</scope>
    <source>
        <strain evidence="3">KCTC 23714</strain>
    </source>
</reference>
<protein>
    <recommendedName>
        <fullName evidence="5">Transcriptional regulator</fullName>
    </recommendedName>
</protein>
<evidence type="ECO:0008006" key="5">
    <source>
        <dbReference type="Google" id="ProtNLM"/>
    </source>
</evidence>
<dbReference type="GO" id="GO:0008270">
    <property type="term" value="F:zinc ion binding"/>
    <property type="evidence" value="ECO:0007669"/>
    <property type="project" value="InterPro"/>
</dbReference>
<name>A0A918IYC8_9RHOB</name>
<dbReference type="Gene3D" id="1.10.10.1550">
    <property type="entry name" value="ROS/MUCR transcriptional regulator protein"/>
    <property type="match status" value="1"/>
</dbReference>
<dbReference type="Pfam" id="PF05443">
    <property type="entry name" value="ROS_MUCR"/>
    <property type="match status" value="1"/>
</dbReference>
<dbReference type="InterPro" id="IPR041920">
    <property type="entry name" value="ROS/MUCR_sf"/>
</dbReference>
<evidence type="ECO:0000256" key="2">
    <source>
        <dbReference type="SAM" id="MobiDB-lite"/>
    </source>
</evidence>
<gene>
    <name evidence="3" type="ORF">GCM10011452_28170</name>
</gene>
<dbReference type="GO" id="GO:0003677">
    <property type="term" value="F:DNA binding"/>
    <property type="evidence" value="ECO:0007669"/>
    <property type="project" value="InterPro"/>
</dbReference>
<dbReference type="InterPro" id="IPR008807">
    <property type="entry name" value="ROS_MUCR"/>
</dbReference>
<keyword evidence="4" id="KW-1185">Reference proteome</keyword>
<dbReference type="AlphaFoldDB" id="A0A918IYC8"/>
<dbReference type="EMBL" id="BMYQ01000010">
    <property type="protein sequence ID" value="GGW38233.1"/>
    <property type="molecule type" value="Genomic_DNA"/>
</dbReference>
<accession>A0A918IYC8</accession>
<comment type="similarity">
    <text evidence="1">Belongs to the ros/MucR family.</text>
</comment>
<reference evidence="3" key="1">
    <citation type="journal article" date="2014" name="Int. J. Syst. Evol. Microbiol.">
        <title>Complete genome sequence of Corynebacterium casei LMG S-19264T (=DSM 44701T), isolated from a smear-ripened cheese.</title>
        <authorList>
            <consortium name="US DOE Joint Genome Institute (JGI-PGF)"/>
            <person name="Walter F."/>
            <person name="Albersmeier A."/>
            <person name="Kalinowski J."/>
            <person name="Ruckert C."/>
        </authorList>
    </citation>
    <scope>NUCLEOTIDE SEQUENCE</scope>
    <source>
        <strain evidence="3">KCTC 23714</strain>
    </source>
</reference>
<dbReference type="GO" id="GO:0006355">
    <property type="term" value="P:regulation of DNA-templated transcription"/>
    <property type="evidence" value="ECO:0007669"/>
    <property type="project" value="InterPro"/>
</dbReference>
<evidence type="ECO:0000313" key="4">
    <source>
        <dbReference type="Proteomes" id="UP000628984"/>
    </source>
</evidence>
<feature type="region of interest" description="Disordered" evidence="2">
    <location>
        <begin position="121"/>
        <end position="141"/>
    </location>
</feature>
<sequence length="141" mass="16024">MKNEITKIHESVRIAMRSHFDAGSLNHAQAIDLTLALFEEFAMLYAHKEEGASACQPDLEEAKPVPAVPIEESVNDEFIVCLKCGGRFQMLKRHLRDAYAMTPDQYRNKWGLPSNYPMTSPNFSHSKGQTARRLGLGRYKR</sequence>
<proteinExistence type="inferred from homology"/>
<organism evidence="3 4">
    <name type="scientific">Gemmobacter lanyuensis</name>
    <dbReference type="NCBI Taxonomy" id="1054497"/>
    <lineage>
        <taxon>Bacteria</taxon>
        <taxon>Pseudomonadati</taxon>
        <taxon>Pseudomonadota</taxon>
        <taxon>Alphaproteobacteria</taxon>
        <taxon>Rhodobacterales</taxon>
        <taxon>Paracoccaceae</taxon>
        <taxon>Gemmobacter</taxon>
    </lineage>
</organism>
<dbReference type="RefSeq" id="WP_189634532.1">
    <property type="nucleotide sequence ID" value="NZ_BMYQ01000010.1"/>
</dbReference>
<comment type="caution">
    <text evidence="3">The sequence shown here is derived from an EMBL/GenBank/DDBJ whole genome shotgun (WGS) entry which is preliminary data.</text>
</comment>
<dbReference type="Proteomes" id="UP000628984">
    <property type="component" value="Unassembled WGS sequence"/>
</dbReference>
<evidence type="ECO:0000256" key="1">
    <source>
        <dbReference type="ARBA" id="ARBA00007031"/>
    </source>
</evidence>
<evidence type="ECO:0000313" key="3">
    <source>
        <dbReference type="EMBL" id="GGW38233.1"/>
    </source>
</evidence>